<name>A0A813DYL1_POLGL</name>
<feature type="compositionally biased region" description="Basic and acidic residues" evidence="1">
    <location>
        <begin position="725"/>
        <end position="736"/>
    </location>
</feature>
<dbReference type="PROSITE" id="PS50031">
    <property type="entry name" value="EH"/>
    <property type="match status" value="1"/>
</dbReference>
<feature type="region of interest" description="Disordered" evidence="1">
    <location>
        <begin position="758"/>
        <end position="788"/>
    </location>
</feature>
<feature type="compositionally biased region" description="Low complexity" evidence="1">
    <location>
        <begin position="11"/>
        <end position="23"/>
    </location>
</feature>
<feature type="compositionally biased region" description="Polar residues" evidence="1">
    <location>
        <begin position="43"/>
        <end position="57"/>
    </location>
</feature>
<evidence type="ECO:0000259" key="2">
    <source>
        <dbReference type="PROSITE" id="PS50031"/>
    </source>
</evidence>
<feature type="region of interest" description="Disordered" evidence="1">
    <location>
        <begin position="450"/>
        <end position="470"/>
    </location>
</feature>
<keyword evidence="4" id="KW-1185">Reference proteome</keyword>
<dbReference type="Gene3D" id="1.10.238.10">
    <property type="entry name" value="EF-hand"/>
    <property type="match status" value="1"/>
</dbReference>
<dbReference type="EMBL" id="CAJNNV010004958">
    <property type="protein sequence ID" value="CAE8591475.1"/>
    <property type="molecule type" value="Genomic_DNA"/>
</dbReference>
<dbReference type="Proteomes" id="UP000654075">
    <property type="component" value="Unassembled WGS sequence"/>
</dbReference>
<dbReference type="SUPFAM" id="SSF47473">
    <property type="entry name" value="EF-hand"/>
    <property type="match status" value="1"/>
</dbReference>
<sequence length="1576" mass="164660">MPPATPLRVVTPRGATPRRATPRLGGSSGSQDAYQMDVYRPATGSQRARTPRTPLSGQGLSRALGLMPAIEPAPAMLPAEVAIFEVKPVAAVKVPELVEYRSGIKLSPGTDLTARDIKEMAKFRARDSRCLRYERAVKFVQGSLKVLDDGSMTEGVLGRRTGAGGVLGLGPGRSRPGAVNPNQAVPWGGAAQGFSSAMNPQMFPGMTMPGQMQMPGMGMTPEQQVMQQQMMFMMQQQQQQQQQPQQPQQPQQQQQQQQQPQSDGSGGGSKDFSQAFAGVAESLSAVEQEYYARLWITAGCLDGKTLGGKAAFDFLSKSQVSRETLKRIWNLADWSKKHSLGWAEFVVTLKLISAAQKKQLVSLDRVLENCSPTSADCPVFTDIEGPPSVSAGAVPQTAMAIADAFLEFAPPTSAVAPSTVDAPLSPPLLVALPMSAPTAVEAQMSMPQFSLEPASASAEPSSTPDVQQKTGEWNAFSRETAASSPDTQQPEVWGAFGSQEIEAPKAQGVNGLRSKESETETEWGAFGSDEPAAKPKSEQEPEEEWAAFSTGLQPPLKADAGGTEGGTSTTSWADFPGDSGGGGGGAAKSPPAPASGGGGRDLWSKMSAFDDLLKDDDTPAPASAAAGAFEEAPAADVQPSAAGLTDRLGGICSTADQDFGEDDDDFGDFSGGAVADKSSLAKDGVAVGGTEAEGFSDFGASADPQIGSSSSFEADFGDFGGSSTTDDKAANKKPSEDLFAVDFPDVSKSKAESVSPAFDADFGDFGSTPAPADSAQNPAKTDFDADFGDADKSVLSPAGTVDYAKPASAADFGESGGSASKTEVAKDSKTDEFDADFGDFGGSASKTEVAKASRQNGFDADFGDVGGSISKSEVAKDSEMDAFDADFGEFGGSVCKTDVNRVSRMNAFDADGGDVAGSTSNTEVGKDSGMSAYEADFGDFGGSASKPDVAKASRVNAFDADFGDFGGSASKTEVAKDSGMNAFDANFGDFGSSSPSRAAASKSEVVAGAGDNEFGSFGGSTGSDATGKAAADDSSWSDFPSASSLQGAQVFASPDPGTGSGGTWASFDGPGKGNAAGKDFADLAGGGSSKSSSVPAPVRGHPPEADAEEDDADGAAGQARRLARSLASLRRFEEALLCHSQLEGLRSLDAAEVRKKAAVANDDFEGAIKIRTEIKALTAKLVPEDVQEAWQRLVAAGEADTGLEVAAERLQTRCQWMDDALSSCALAAAISNFRRTCPARGQSTSLAALPGLVRRQRRARQMSRAIDAVSSNNMLHFLQVILACIGAMCELLGQCAEQVSVLVEPDWSEEERQMAVEAEEFQAHLKGVGGLRRLLWRLTLLAELFLFPDLGPGSPDGASPSAEETEPQTTPELEELRASAGMRLAEAKATWAKLESEVGGLRLHLEPWQEDACFEAGGCQAACPGTSEQFRVAPLCRLCLLPAVPLGLEAEIGAADPGAVSAPWRGGFWHVQCANFWLKHASTSAFFLHLGMEDPFSGVAFLLGRAPDASHPPARLKQLEALTPRSIINAGSTSRELHGMEALAGADIRDCSHMHKRDRVTDFVEVMMKQSHLIRK</sequence>
<accession>A0A813DYL1</accession>
<evidence type="ECO:0000313" key="3">
    <source>
        <dbReference type="EMBL" id="CAE8591475.1"/>
    </source>
</evidence>
<feature type="region of interest" description="Disordered" evidence="1">
    <location>
        <begin position="505"/>
        <end position="645"/>
    </location>
</feature>
<dbReference type="SMART" id="SM00027">
    <property type="entry name" value="EH"/>
    <property type="match status" value="1"/>
</dbReference>
<feature type="region of interest" description="Disordered" evidence="1">
    <location>
        <begin position="691"/>
        <end position="736"/>
    </location>
</feature>
<gene>
    <name evidence="3" type="ORF">PGLA1383_LOCUS10145</name>
</gene>
<comment type="caution">
    <text evidence="3">The sequence shown here is derived from an EMBL/GenBank/DDBJ whole genome shotgun (WGS) entry which is preliminary data.</text>
</comment>
<dbReference type="InterPro" id="IPR000261">
    <property type="entry name" value="EH_dom"/>
</dbReference>
<feature type="compositionally biased region" description="Low complexity" evidence="1">
    <location>
        <begin position="619"/>
        <end position="635"/>
    </location>
</feature>
<feature type="region of interest" description="Disordered" evidence="1">
    <location>
        <begin position="992"/>
        <end position="1119"/>
    </location>
</feature>
<dbReference type="OrthoDB" id="524326at2759"/>
<organism evidence="3 4">
    <name type="scientific">Polarella glacialis</name>
    <name type="common">Dinoflagellate</name>
    <dbReference type="NCBI Taxonomy" id="89957"/>
    <lineage>
        <taxon>Eukaryota</taxon>
        <taxon>Sar</taxon>
        <taxon>Alveolata</taxon>
        <taxon>Dinophyceae</taxon>
        <taxon>Suessiales</taxon>
        <taxon>Suessiaceae</taxon>
        <taxon>Polarella</taxon>
    </lineage>
</organism>
<feature type="compositionally biased region" description="Low complexity" evidence="1">
    <location>
        <begin position="452"/>
        <end position="462"/>
    </location>
</feature>
<protein>
    <recommendedName>
        <fullName evidence="2">EH domain-containing protein</fullName>
    </recommendedName>
</protein>
<dbReference type="OMA" id="NAMATHE"/>
<dbReference type="SUPFAM" id="SSF81995">
    <property type="entry name" value="beta-sandwich domain of Sec23/24"/>
    <property type="match status" value="1"/>
</dbReference>
<evidence type="ECO:0000256" key="1">
    <source>
        <dbReference type="SAM" id="MobiDB-lite"/>
    </source>
</evidence>
<feature type="region of interest" description="Disordered" evidence="1">
    <location>
        <begin position="1"/>
        <end position="57"/>
    </location>
</feature>
<feature type="compositionally biased region" description="Low complexity" evidence="1">
    <location>
        <begin position="992"/>
        <end position="1003"/>
    </location>
</feature>
<feature type="compositionally biased region" description="Low complexity" evidence="1">
    <location>
        <begin position="1032"/>
        <end position="1044"/>
    </location>
</feature>
<feature type="region of interest" description="Disordered" evidence="1">
    <location>
        <begin position="808"/>
        <end position="828"/>
    </location>
</feature>
<feature type="region of interest" description="Disordered" evidence="1">
    <location>
        <begin position="1353"/>
        <end position="1372"/>
    </location>
</feature>
<dbReference type="InterPro" id="IPR011992">
    <property type="entry name" value="EF-hand-dom_pair"/>
</dbReference>
<evidence type="ECO:0000313" key="4">
    <source>
        <dbReference type="Proteomes" id="UP000654075"/>
    </source>
</evidence>
<feature type="compositionally biased region" description="Low complexity" evidence="1">
    <location>
        <begin position="232"/>
        <end position="263"/>
    </location>
</feature>
<feature type="domain" description="EH" evidence="2">
    <location>
        <begin position="287"/>
        <end position="369"/>
    </location>
</feature>
<dbReference type="Pfam" id="PF12763">
    <property type="entry name" value="EH"/>
    <property type="match status" value="1"/>
</dbReference>
<proteinExistence type="predicted"/>
<feature type="region of interest" description="Disordered" evidence="1">
    <location>
        <begin position="908"/>
        <end position="928"/>
    </location>
</feature>
<reference evidence="3" key="1">
    <citation type="submission" date="2021-02" db="EMBL/GenBank/DDBJ databases">
        <authorList>
            <person name="Dougan E. K."/>
            <person name="Rhodes N."/>
            <person name="Thang M."/>
            <person name="Chan C."/>
        </authorList>
    </citation>
    <scope>NUCLEOTIDE SEQUENCE</scope>
</reference>
<feature type="region of interest" description="Disordered" evidence="1">
    <location>
        <begin position="232"/>
        <end position="272"/>
    </location>
</feature>